<organism evidence="2">
    <name type="scientific">Spirodela intermedia</name>
    <name type="common">Intermediate duckweed</name>
    <dbReference type="NCBI Taxonomy" id="51605"/>
    <lineage>
        <taxon>Eukaryota</taxon>
        <taxon>Viridiplantae</taxon>
        <taxon>Streptophyta</taxon>
        <taxon>Embryophyta</taxon>
        <taxon>Tracheophyta</taxon>
        <taxon>Spermatophyta</taxon>
        <taxon>Magnoliopsida</taxon>
        <taxon>Liliopsida</taxon>
        <taxon>Araceae</taxon>
        <taxon>Lemnoideae</taxon>
        <taxon>Spirodela</taxon>
    </lineage>
</organism>
<dbReference type="EMBL" id="CACRZD030000014">
    <property type="protein sequence ID" value="CAA6670751.1"/>
    <property type="molecule type" value="Genomic_DNA"/>
</dbReference>
<name>A0A7I8JLT5_SPIIN</name>
<evidence type="ECO:0000313" key="3">
    <source>
        <dbReference type="Proteomes" id="UP001189122"/>
    </source>
</evidence>
<gene>
    <name evidence="2" type="ORF">SI7747_14017156</name>
</gene>
<evidence type="ECO:0000313" key="2">
    <source>
        <dbReference type="EMBL" id="CAA2631508.1"/>
    </source>
</evidence>
<sequence length="324" mass="38084">MIEKFEAEYSSSMDVCSLERVCSMIVYVICRSSKFHHHSVTMKKKPESPMGTWISLIERPALIMHFDSNGSRNENRMSRFSQMNGIYEINSNHKPFLHIRLSFYFPFGPIIRFIFFFMFLLLDLSVIPERFIRCQYKYWHTALRRANTLKGKNIYVLKKGDNKVSFFKGDPKTDPKAHLFSTYCWKNHHTKEACWKTHGKPPNYGKLHLENAQNEDDIEPMIQGKEIEQPRRMISSTSLTYANLPLRVFGSVTYIHQSQNGLSKFTPRAITVVFVEKHDLHIEILNKNEVLKMIPVNFPTPPPPNRFGQNYYQRKPKIIRDTNE</sequence>
<reference evidence="2 3" key="1">
    <citation type="submission" date="2019-12" db="EMBL/GenBank/DDBJ databases">
        <authorList>
            <person name="Scholz U."/>
            <person name="Mascher M."/>
            <person name="Fiebig A."/>
        </authorList>
    </citation>
    <scope>NUCLEOTIDE SEQUENCE</scope>
</reference>
<proteinExistence type="predicted"/>
<feature type="transmembrane region" description="Helical" evidence="1">
    <location>
        <begin position="101"/>
        <end position="122"/>
    </location>
</feature>
<keyword evidence="3" id="KW-1185">Reference proteome</keyword>
<dbReference type="EMBL" id="LR743601">
    <property type="protein sequence ID" value="CAA2631508.1"/>
    <property type="molecule type" value="Genomic_DNA"/>
</dbReference>
<dbReference type="AlphaFoldDB" id="A0A7I8JLT5"/>
<keyword evidence="1" id="KW-1133">Transmembrane helix</keyword>
<protein>
    <submittedName>
        <fullName evidence="2">Uncharacterized protein</fullName>
    </submittedName>
</protein>
<keyword evidence="1" id="KW-0812">Transmembrane</keyword>
<evidence type="ECO:0000256" key="1">
    <source>
        <dbReference type="SAM" id="Phobius"/>
    </source>
</evidence>
<keyword evidence="1" id="KW-0472">Membrane</keyword>
<accession>A0A7I8JLT5</accession>
<dbReference type="Proteomes" id="UP001189122">
    <property type="component" value="Unassembled WGS sequence"/>
</dbReference>